<evidence type="ECO:0000256" key="3">
    <source>
        <dbReference type="ARBA" id="ARBA00023125"/>
    </source>
</evidence>
<keyword evidence="3 5" id="KW-0238">DNA-binding</keyword>
<dbReference type="InterPro" id="IPR044068">
    <property type="entry name" value="CB"/>
</dbReference>
<sequence length="377" mass="44437">MASYKKHGTGWEYRLRYKDPFTQKFREKAQRGFDSKKEAQLAVREFERKLAAGYEQSDLSLQDYLDFWINEYKKGSVRKNTLLLHQNNIKNHIIPFFKNMLIRDVKPIMYQNFINHISEKGYSRRTVELIHSTMHNALQKAVIIGKLEKNPCLGVEIKIKRKKKEVHFIDSDDIPLFMQNSRHYGYVYWIFFRVLIETGMRKGEAAALKWIDIDLDNHFITIDETLDFTAKNKEELFGDTKTEKSERKIKITTNLVNDIKFHREWQEHNKGILGDRYHHDLDLVLCREDGNFMPKSSLFNAFSRILQRCDLPSLPIHSLRHTCAVLLLESGADMKFVQEQLGHGSIQITSDVYAHISGKIQKSNIDRFEKFTEEIFE</sequence>
<evidence type="ECO:0000259" key="6">
    <source>
        <dbReference type="PROSITE" id="PS51898"/>
    </source>
</evidence>
<evidence type="ECO:0000256" key="4">
    <source>
        <dbReference type="ARBA" id="ARBA00023172"/>
    </source>
</evidence>
<reference evidence="8 9" key="1">
    <citation type="journal article" date="2016" name="Genome Announc.">
        <title>Draft Genome Sequence of Paenibacillus amylolyticus Heshi-A3, Isolated from Fermented Rice Bran in a Japanese Fermented Seafood Dish.</title>
        <authorList>
            <person name="Akuzawa S."/>
            <person name="Nagaoka J."/>
            <person name="Kanekatsu M."/>
            <person name="Kubota E."/>
            <person name="Ohtake R."/>
            <person name="Suzuki T."/>
            <person name="Kanesaki Y."/>
        </authorList>
    </citation>
    <scope>NUCLEOTIDE SEQUENCE [LARGE SCALE GENOMIC DNA]</scope>
    <source>
        <strain evidence="8 9">Heshi-A3</strain>
    </source>
</reference>
<dbReference type="PROSITE" id="PS51898">
    <property type="entry name" value="TYR_RECOMBINASE"/>
    <property type="match status" value="1"/>
</dbReference>
<dbReference type="InterPro" id="IPR010998">
    <property type="entry name" value="Integrase_recombinase_N"/>
</dbReference>
<evidence type="ECO:0000256" key="2">
    <source>
        <dbReference type="ARBA" id="ARBA00022908"/>
    </source>
</evidence>
<dbReference type="Proteomes" id="UP000069697">
    <property type="component" value="Unassembled WGS sequence"/>
</dbReference>
<proteinExistence type="inferred from homology"/>
<evidence type="ECO:0000313" key="9">
    <source>
        <dbReference type="Proteomes" id="UP000069697"/>
    </source>
</evidence>
<evidence type="ECO:0000256" key="1">
    <source>
        <dbReference type="ARBA" id="ARBA00008857"/>
    </source>
</evidence>
<dbReference type="GO" id="GO:0003677">
    <property type="term" value="F:DNA binding"/>
    <property type="evidence" value="ECO:0007669"/>
    <property type="project" value="UniProtKB-UniRule"/>
</dbReference>
<dbReference type="Gene3D" id="1.10.150.130">
    <property type="match status" value="1"/>
</dbReference>
<keyword evidence="4" id="KW-0233">DNA recombination</keyword>
<name>A0A100VMD9_PAEAM</name>
<dbReference type="Pfam" id="PF14659">
    <property type="entry name" value="Phage_int_SAM_3"/>
    <property type="match status" value="1"/>
</dbReference>
<dbReference type="InterPro" id="IPR002104">
    <property type="entry name" value="Integrase_catalytic"/>
</dbReference>
<dbReference type="Pfam" id="PF14657">
    <property type="entry name" value="Arm-DNA-bind_4"/>
    <property type="match status" value="1"/>
</dbReference>
<dbReference type="Gene3D" id="1.10.443.10">
    <property type="entry name" value="Intergrase catalytic core"/>
    <property type="match status" value="1"/>
</dbReference>
<gene>
    <name evidence="8" type="ORF">PAHA3_2523</name>
</gene>
<comment type="similarity">
    <text evidence="1">Belongs to the 'phage' integrase family.</text>
</comment>
<dbReference type="GO" id="GO:0006310">
    <property type="term" value="P:DNA recombination"/>
    <property type="evidence" value="ECO:0007669"/>
    <property type="project" value="UniProtKB-KW"/>
</dbReference>
<dbReference type="InterPro" id="IPR013762">
    <property type="entry name" value="Integrase-like_cat_sf"/>
</dbReference>
<feature type="domain" description="Core-binding (CB)" evidence="7">
    <location>
        <begin position="55"/>
        <end position="142"/>
    </location>
</feature>
<evidence type="ECO:0000313" key="8">
    <source>
        <dbReference type="EMBL" id="GAS82449.1"/>
    </source>
</evidence>
<accession>A0A100VMD9</accession>
<dbReference type="PANTHER" id="PTHR30349:SF64">
    <property type="entry name" value="PROPHAGE INTEGRASE INTD-RELATED"/>
    <property type="match status" value="1"/>
</dbReference>
<feature type="domain" description="Tyr recombinase" evidence="6">
    <location>
        <begin position="164"/>
        <end position="366"/>
    </location>
</feature>
<dbReference type="InterPro" id="IPR028259">
    <property type="entry name" value="AP2-like_int_N"/>
</dbReference>
<dbReference type="GO" id="GO:0015074">
    <property type="term" value="P:DNA integration"/>
    <property type="evidence" value="ECO:0007669"/>
    <property type="project" value="UniProtKB-KW"/>
</dbReference>
<comment type="caution">
    <text evidence="8">The sequence shown here is derived from an EMBL/GenBank/DDBJ whole genome shotgun (WGS) entry which is preliminary data.</text>
</comment>
<dbReference type="SUPFAM" id="SSF56349">
    <property type="entry name" value="DNA breaking-rejoining enzymes"/>
    <property type="match status" value="1"/>
</dbReference>
<dbReference type="InterPro" id="IPR050090">
    <property type="entry name" value="Tyrosine_recombinase_XerCD"/>
</dbReference>
<dbReference type="InterPro" id="IPR011010">
    <property type="entry name" value="DNA_brk_join_enz"/>
</dbReference>
<keyword evidence="2" id="KW-0229">DNA integration</keyword>
<evidence type="ECO:0000256" key="5">
    <source>
        <dbReference type="PROSITE-ProRule" id="PRU01248"/>
    </source>
</evidence>
<dbReference type="Pfam" id="PF00589">
    <property type="entry name" value="Phage_integrase"/>
    <property type="match status" value="1"/>
</dbReference>
<dbReference type="PANTHER" id="PTHR30349">
    <property type="entry name" value="PHAGE INTEGRASE-RELATED"/>
    <property type="match status" value="1"/>
</dbReference>
<dbReference type="PROSITE" id="PS51900">
    <property type="entry name" value="CB"/>
    <property type="match status" value="1"/>
</dbReference>
<dbReference type="EMBL" id="BCNV01000001">
    <property type="protein sequence ID" value="GAS82449.1"/>
    <property type="molecule type" value="Genomic_DNA"/>
</dbReference>
<organism evidence="8 9">
    <name type="scientific">Paenibacillus amylolyticus</name>
    <dbReference type="NCBI Taxonomy" id="1451"/>
    <lineage>
        <taxon>Bacteria</taxon>
        <taxon>Bacillati</taxon>
        <taxon>Bacillota</taxon>
        <taxon>Bacilli</taxon>
        <taxon>Bacillales</taxon>
        <taxon>Paenibacillaceae</taxon>
        <taxon>Paenibacillus</taxon>
    </lineage>
</organism>
<dbReference type="CDD" id="cd01189">
    <property type="entry name" value="INT_ICEBs1_C_like"/>
    <property type="match status" value="1"/>
</dbReference>
<dbReference type="AlphaFoldDB" id="A0A100VMD9"/>
<protein>
    <submittedName>
        <fullName evidence="8">Tyrosine recombinase, XerC</fullName>
    </submittedName>
</protein>
<reference evidence="9" key="2">
    <citation type="submission" date="2016-01" db="EMBL/GenBank/DDBJ databases">
        <title>Draft Genome Sequence of Paenibacillus amylolyticus Heshi-A3 that Was Isolated from Fermented Rice Bran with Aging Salted Mackerel, Which Was Named Heshiko as Traditional Fermented Seafood in Japan.</title>
        <authorList>
            <person name="Akuzawa S."/>
            <person name="Nakagawa J."/>
            <person name="Kanekatsu T."/>
            <person name="Kubota E."/>
            <person name="Ohtake R."/>
            <person name="Suzuki T."/>
            <person name="Kanesaki Y."/>
        </authorList>
    </citation>
    <scope>NUCLEOTIDE SEQUENCE [LARGE SCALE GENOMIC DNA]</scope>
    <source>
        <strain evidence="9">Heshi-A3</strain>
    </source>
</reference>
<dbReference type="RefSeq" id="WP_062834995.1">
    <property type="nucleotide sequence ID" value="NZ_BCNV01000001.1"/>
</dbReference>
<evidence type="ECO:0000259" key="7">
    <source>
        <dbReference type="PROSITE" id="PS51900"/>
    </source>
</evidence>
<dbReference type="InterPro" id="IPR004107">
    <property type="entry name" value="Integrase_SAM-like_N"/>
</dbReference>